<keyword evidence="3" id="KW-1185">Reference proteome</keyword>
<dbReference type="AlphaFoldDB" id="A0A8T1PQC7"/>
<evidence type="ECO:0000313" key="3">
    <source>
        <dbReference type="Proteomes" id="UP000811609"/>
    </source>
</evidence>
<sequence length="102" mass="11872">MWVCRPCIQSCISISFLYEQMNVIYLLLRIWREFEAIQGNYCTKFTLFEPLILVSLGEICPKSPKHPFTKVHSFPSKKLTKPKRKASRSITFSGKDTKILTN</sequence>
<dbReference type="EMBL" id="CM031816">
    <property type="protein sequence ID" value="KAG6644388.1"/>
    <property type="molecule type" value="Genomic_DNA"/>
</dbReference>
<dbReference type="Proteomes" id="UP000811609">
    <property type="component" value="Chromosome 8"/>
</dbReference>
<reference evidence="2" key="1">
    <citation type="submission" date="2020-12" db="EMBL/GenBank/DDBJ databases">
        <title>WGS assembly of Carya illinoinensis cv. Pawnee.</title>
        <authorList>
            <person name="Platts A."/>
            <person name="Shu S."/>
            <person name="Wright S."/>
            <person name="Barry K."/>
            <person name="Edger P."/>
            <person name="Pires J.C."/>
            <person name="Schmutz J."/>
        </authorList>
    </citation>
    <scope>NUCLEOTIDE SEQUENCE</scope>
    <source>
        <tissue evidence="2">Leaf</tissue>
    </source>
</reference>
<name>A0A8T1PQC7_CARIL</name>
<feature type="region of interest" description="Disordered" evidence="1">
    <location>
        <begin position="79"/>
        <end position="102"/>
    </location>
</feature>
<proteinExistence type="predicted"/>
<comment type="caution">
    <text evidence="2">The sequence shown here is derived from an EMBL/GenBank/DDBJ whole genome shotgun (WGS) entry which is preliminary data.</text>
</comment>
<accession>A0A8T1PQC7</accession>
<evidence type="ECO:0000256" key="1">
    <source>
        <dbReference type="SAM" id="MobiDB-lite"/>
    </source>
</evidence>
<organism evidence="2 3">
    <name type="scientific">Carya illinoinensis</name>
    <name type="common">Pecan</name>
    <dbReference type="NCBI Taxonomy" id="32201"/>
    <lineage>
        <taxon>Eukaryota</taxon>
        <taxon>Viridiplantae</taxon>
        <taxon>Streptophyta</taxon>
        <taxon>Embryophyta</taxon>
        <taxon>Tracheophyta</taxon>
        <taxon>Spermatophyta</taxon>
        <taxon>Magnoliopsida</taxon>
        <taxon>eudicotyledons</taxon>
        <taxon>Gunneridae</taxon>
        <taxon>Pentapetalae</taxon>
        <taxon>rosids</taxon>
        <taxon>fabids</taxon>
        <taxon>Fagales</taxon>
        <taxon>Juglandaceae</taxon>
        <taxon>Carya</taxon>
    </lineage>
</organism>
<protein>
    <submittedName>
        <fullName evidence="2">Uncharacterized protein</fullName>
    </submittedName>
</protein>
<evidence type="ECO:0000313" key="2">
    <source>
        <dbReference type="EMBL" id="KAG6644388.1"/>
    </source>
</evidence>
<gene>
    <name evidence="2" type="ORF">CIPAW_08G052400</name>
</gene>